<keyword evidence="5 6" id="KW-0472">Membrane</keyword>
<evidence type="ECO:0000256" key="5">
    <source>
        <dbReference type="ARBA" id="ARBA00023136"/>
    </source>
</evidence>
<dbReference type="InterPro" id="IPR031155">
    <property type="entry name" value="DUR"/>
</dbReference>
<feature type="transmembrane region" description="Helical" evidence="6">
    <location>
        <begin position="29"/>
        <end position="51"/>
    </location>
</feature>
<dbReference type="Proteomes" id="UP000011777">
    <property type="component" value="Unassembled WGS sequence"/>
</dbReference>
<evidence type="ECO:0000256" key="4">
    <source>
        <dbReference type="ARBA" id="ARBA00022989"/>
    </source>
</evidence>
<evidence type="ECO:0000256" key="2">
    <source>
        <dbReference type="ARBA" id="ARBA00006434"/>
    </source>
</evidence>
<name>M3HK15_CANMX</name>
<dbReference type="Gene3D" id="1.20.1730.10">
    <property type="entry name" value="Sodium/glucose cotransporter"/>
    <property type="match status" value="1"/>
</dbReference>
<feature type="transmembrane region" description="Helical" evidence="6">
    <location>
        <begin position="57"/>
        <end position="77"/>
    </location>
</feature>
<evidence type="ECO:0000313" key="8">
    <source>
        <dbReference type="Proteomes" id="UP000011777"/>
    </source>
</evidence>
<evidence type="ECO:0000313" key="7">
    <source>
        <dbReference type="EMBL" id="EMG47727.1"/>
    </source>
</evidence>
<comment type="similarity">
    <text evidence="2">Belongs to the sodium:solute symporter (SSF) (TC 2.A.21) family.</text>
</comment>
<comment type="subcellular location">
    <subcellularLocation>
        <location evidence="1">Membrane</location>
        <topology evidence="1">Multi-pass membrane protein</topology>
    </subcellularLocation>
</comment>
<dbReference type="InterPro" id="IPR001734">
    <property type="entry name" value="Na/solute_symporter"/>
</dbReference>
<reference evidence="7 8" key="1">
    <citation type="submission" date="2013-02" db="EMBL/GenBank/DDBJ databases">
        <title>Genome sequence of Candida maltosa Xu316, a potential industrial strain for xylitol and ethanol production.</title>
        <authorList>
            <person name="Yu J."/>
            <person name="Wang Q."/>
            <person name="Geng X."/>
            <person name="Bao W."/>
            <person name="He P."/>
            <person name="Cai J."/>
        </authorList>
    </citation>
    <scope>NUCLEOTIDE SEQUENCE [LARGE SCALE GENOMIC DNA]</scope>
    <source>
        <strain evidence="8">Xu316</strain>
    </source>
</reference>
<dbReference type="PANTHER" id="PTHR46154">
    <property type="match status" value="1"/>
</dbReference>
<evidence type="ECO:0000256" key="6">
    <source>
        <dbReference type="SAM" id="Phobius"/>
    </source>
</evidence>
<evidence type="ECO:0000256" key="1">
    <source>
        <dbReference type="ARBA" id="ARBA00004141"/>
    </source>
</evidence>
<organism evidence="7 8">
    <name type="scientific">Candida maltosa (strain Xu316)</name>
    <name type="common">Yeast</name>
    <dbReference type="NCBI Taxonomy" id="1245528"/>
    <lineage>
        <taxon>Eukaryota</taxon>
        <taxon>Fungi</taxon>
        <taxon>Dikarya</taxon>
        <taxon>Ascomycota</taxon>
        <taxon>Saccharomycotina</taxon>
        <taxon>Pichiomycetes</taxon>
        <taxon>Debaryomycetaceae</taxon>
        <taxon>Candida/Lodderomyces clade</taxon>
        <taxon>Candida</taxon>
    </lineage>
</organism>
<gene>
    <name evidence="7" type="ORF">G210_1827</name>
</gene>
<feature type="transmembrane region" description="Helical" evidence="6">
    <location>
        <begin position="84"/>
        <end position="103"/>
    </location>
</feature>
<dbReference type="eggNOG" id="KOG2348">
    <property type="taxonomic scope" value="Eukaryota"/>
</dbReference>
<feature type="non-terminal residue" evidence="7">
    <location>
        <position position="124"/>
    </location>
</feature>
<dbReference type="OrthoDB" id="6132759at2759"/>
<dbReference type="InterPro" id="IPR038377">
    <property type="entry name" value="Na/Glc_symporter_sf"/>
</dbReference>
<proteinExistence type="inferred from homology"/>
<dbReference type="EMBL" id="AOGT01001399">
    <property type="protein sequence ID" value="EMG47727.1"/>
    <property type="molecule type" value="Genomic_DNA"/>
</dbReference>
<accession>M3HK15</accession>
<dbReference type="PANTHER" id="PTHR46154:SF3">
    <property type="entry name" value="DUR32P"/>
    <property type="match status" value="1"/>
</dbReference>
<protein>
    <submittedName>
        <fullName evidence="7">Urea active transporter, putative</fullName>
    </submittedName>
</protein>
<dbReference type="PROSITE" id="PS50283">
    <property type="entry name" value="NA_SOLUT_SYMP_3"/>
    <property type="match status" value="1"/>
</dbReference>
<keyword evidence="3 6" id="KW-0812">Transmembrane</keyword>
<dbReference type="STRING" id="1245528.M3HK15"/>
<keyword evidence="4 6" id="KW-1133">Transmembrane helix</keyword>
<dbReference type="GO" id="GO:0005886">
    <property type="term" value="C:plasma membrane"/>
    <property type="evidence" value="ECO:0007669"/>
    <property type="project" value="TreeGrafter"/>
</dbReference>
<comment type="caution">
    <text evidence="7">The sequence shown here is derived from an EMBL/GenBank/DDBJ whole genome shotgun (WGS) entry which is preliminary data.</text>
</comment>
<dbReference type="GO" id="GO:0015204">
    <property type="term" value="F:urea transmembrane transporter activity"/>
    <property type="evidence" value="ECO:0007669"/>
    <property type="project" value="InterPro"/>
</dbReference>
<dbReference type="HOGENOM" id="CLU_2009320_0_0_1"/>
<evidence type="ECO:0000256" key="3">
    <source>
        <dbReference type="ARBA" id="ARBA00022692"/>
    </source>
</evidence>
<keyword evidence="8" id="KW-1185">Reference proteome</keyword>
<sequence>MVSVSSILSFDIYKKYVNPQARNKSMINVAHIGCIVFSFGIAGFCVMLHYVGINMTWYTYFYPMLICPGVIPLLFTITWNRQTFLASVLSPIIGLAAGLAVWLSTAHHYYGAINITTLGGQLPA</sequence>
<dbReference type="AlphaFoldDB" id="M3HK15"/>